<organism evidence="2 3">
    <name type="scientific">Aeromonas veronii</name>
    <dbReference type="NCBI Taxonomy" id="654"/>
    <lineage>
        <taxon>Bacteria</taxon>
        <taxon>Pseudomonadati</taxon>
        <taxon>Pseudomonadota</taxon>
        <taxon>Gammaproteobacteria</taxon>
        <taxon>Aeromonadales</taxon>
        <taxon>Aeromonadaceae</taxon>
        <taxon>Aeromonas</taxon>
    </lineage>
</organism>
<evidence type="ECO:0000313" key="3">
    <source>
        <dbReference type="Proteomes" id="UP000281725"/>
    </source>
</evidence>
<keyword evidence="1" id="KW-1133">Transmembrane helix</keyword>
<name>A0A3A9IKR3_AERVE</name>
<reference evidence="2 3" key="1">
    <citation type="submission" date="2018-09" db="EMBL/GenBank/DDBJ databases">
        <title>Genome sequencing of Aeromonas veronii MS-17-88.</title>
        <authorList>
            <person name="Tekedar H.C."/>
            <person name="Arick M.A."/>
            <person name="Hsu C.-Y."/>
            <person name="Thrash A."/>
            <person name="Karsi A."/>
            <person name="Lawrence M.L."/>
            <person name="Abdelhamed H."/>
        </authorList>
    </citation>
    <scope>NUCLEOTIDE SEQUENCE [LARGE SCALE GENOMIC DNA]</scope>
    <source>
        <strain evidence="2 3">MS 17-88</strain>
    </source>
</reference>
<evidence type="ECO:0000313" key="2">
    <source>
        <dbReference type="EMBL" id="RKJ83437.1"/>
    </source>
</evidence>
<dbReference type="EMBL" id="RAWX01000013">
    <property type="protein sequence ID" value="RKJ83437.1"/>
    <property type="molecule type" value="Genomic_DNA"/>
</dbReference>
<accession>A0A3A9IKR3</accession>
<keyword evidence="1" id="KW-0812">Transmembrane</keyword>
<protein>
    <submittedName>
        <fullName evidence="2">Uncharacterized protein</fullName>
    </submittedName>
</protein>
<keyword evidence="1" id="KW-0472">Membrane</keyword>
<comment type="caution">
    <text evidence="2">The sequence shown here is derived from an EMBL/GenBank/DDBJ whole genome shotgun (WGS) entry which is preliminary data.</text>
</comment>
<feature type="transmembrane region" description="Helical" evidence="1">
    <location>
        <begin position="263"/>
        <end position="290"/>
    </location>
</feature>
<proteinExistence type="predicted"/>
<evidence type="ECO:0000256" key="1">
    <source>
        <dbReference type="SAM" id="Phobius"/>
    </source>
</evidence>
<dbReference type="RefSeq" id="WP_120416456.1">
    <property type="nucleotide sequence ID" value="NZ_RAWX01000013.1"/>
</dbReference>
<sequence length="312" mass="33805">MEPERFKRTMKARGHWRDGELTSAEPAVLVDDRGSVTLNEPAKGYWVDGAPVWPAYNPVTGEDLSDKLRDVLEANHKKAIILTLADAAATLKDMAKELAVELKDKAESFSWEKDGTKTLEAASSANDFGGYGAAVYKAYDLAKQFGDYGVKAEVFTSKGKEYIAITTKNNGDKVMRHALVNGVRIKFNGHKYRLNNYKVVQLGLTPQSRASGYKGGAVATFFISVAINTNDLIFNDNFHLVNWFGNVGTDMFKGMLAIGAGEAVLLAMGLTGGTAIVVGAIVVVAVSVAIDMVFKEWKVSDRVISGLENAIN</sequence>
<gene>
    <name evidence="2" type="ORF">D6R50_24725</name>
</gene>
<dbReference type="Proteomes" id="UP000281725">
    <property type="component" value="Unassembled WGS sequence"/>
</dbReference>
<dbReference type="AlphaFoldDB" id="A0A3A9IKR3"/>